<dbReference type="PRINTS" id="PR00320">
    <property type="entry name" value="GPROTEINBRPT"/>
</dbReference>
<dbReference type="InterPro" id="IPR036322">
    <property type="entry name" value="WD40_repeat_dom_sf"/>
</dbReference>
<dbReference type="CDD" id="cd00200">
    <property type="entry name" value="WD40"/>
    <property type="match status" value="1"/>
</dbReference>
<evidence type="ECO:0000256" key="1">
    <source>
        <dbReference type="ARBA" id="ARBA00022574"/>
    </source>
</evidence>
<dbReference type="PROSITE" id="PS50181">
    <property type="entry name" value="FBOX"/>
    <property type="match status" value="1"/>
</dbReference>
<dbReference type="Gene3D" id="2.130.10.10">
    <property type="entry name" value="YVTN repeat-like/Quinoprotein amine dehydrogenase"/>
    <property type="match status" value="3"/>
</dbReference>
<reference evidence="5" key="1">
    <citation type="submission" date="2021-05" db="EMBL/GenBank/DDBJ databases">
        <title>The genome of the haptophyte Pavlova lutheri (Diacronema luteri, Pavlovales) - a model for lipid biosynthesis in eukaryotic algae.</title>
        <authorList>
            <person name="Hulatt C.J."/>
            <person name="Posewitz M.C."/>
        </authorList>
    </citation>
    <scope>NUCLEOTIDE SEQUENCE</scope>
    <source>
        <strain evidence="5">NIVA-4/92</strain>
    </source>
</reference>
<dbReference type="InterPro" id="IPR019775">
    <property type="entry name" value="WD40_repeat_CS"/>
</dbReference>
<dbReference type="PROSITE" id="PS50294">
    <property type="entry name" value="WD_REPEATS_REGION"/>
    <property type="match status" value="3"/>
</dbReference>
<feature type="domain" description="F-box" evidence="4">
    <location>
        <begin position="23"/>
        <end position="70"/>
    </location>
</feature>
<keyword evidence="2" id="KW-0677">Repeat</keyword>
<evidence type="ECO:0000256" key="2">
    <source>
        <dbReference type="ARBA" id="ARBA00022737"/>
    </source>
</evidence>
<dbReference type="Proteomes" id="UP000751190">
    <property type="component" value="Unassembled WGS sequence"/>
</dbReference>
<proteinExistence type="predicted"/>
<dbReference type="InterPro" id="IPR020472">
    <property type="entry name" value="WD40_PAC1"/>
</dbReference>
<evidence type="ECO:0000313" key="5">
    <source>
        <dbReference type="EMBL" id="KAG8459344.1"/>
    </source>
</evidence>
<dbReference type="PANTHER" id="PTHR44019">
    <property type="entry name" value="WD REPEAT-CONTAINING PROTEIN 55"/>
    <property type="match status" value="1"/>
</dbReference>
<dbReference type="OMA" id="EAKDENW"/>
<dbReference type="SUPFAM" id="SSF81383">
    <property type="entry name" value="F-box domain"/>
    <property type="match status" value="1"/>
</dbReference>
<dbReference type="SMART" id="SM00320">
    <property type="entry name" value="WD40"/>
    <property type="match status" value="6"/>
</dbReference>
<dbReference type="Gene3D" id="1.20.1280.50">
    <property type="match status" value="1"/>
</dbReference>
<evidence type="ECO:0000259" key="4">
    <source>
        <dbReference type="PROSITE" id="PS50181"/>
    </source>
</evidence>
<dbReference type="InterPro" id="IPR015943">
    <property type="entry name" value="WD40/YVTN_repeat-like_dom_sf"/>
</dbReference>
<keyword evidence="1 3" id="KW-0853">WD repeat</keyword>
<dbReference type="SUPFAM" id="SSF50978">
    <property type="entry name" value="WD40 repeat-like"/>
    <property type="match status" value="2"/>
</dbReference>
<name>A0A8J5X8Q5_DIALT</name>
<comment type="caution">
    <text evidence="5">The sequence shown here is derived from an EMBL/GenBank/DDBJ whole genome shotgun (WGS) entry which is preliminary data.</text>
</comment>
<dbReference type="InterPro" id="IPR036047">
    <property type="entry name" value="F-box-like_dom_sf"/>
</dbReference>
<dbReference type="InterPro" id="IPR001810">
    <property type="entry name" value="F-box_dom"/>
</dbReference>
<protein>
    <recommendedName>
        <fullName evidence="4">F-box domain-containing protein</fullName>
    </recommendedName>
</protein>
<sequence length="558" mass="61451">MATHDGSTRVTRSMRAATWRPSLSGLCALPREIIEGMLSFLDEPALLSLAQTNRQLRDIVRRADQMWLQRYVEQWAGRRLRDILDTRGCDMEPDGILAHHGLNSWYGACRRRSAQDGAMLRNWRTGRHRSRLLTGHTDEVFCLLRKGPLLLSGSQDSTIRLWDVHSGAQLDCWTRHTSWVSCLCADELHANSICSGGHDGTIRFWDLERRQQSQTIDFEGACAVHGSVDTDGAPGGQRYILTMQPFDERSMLVGSMDKTIRLLDLRTGLVSGAMRGHSSYVSCLLSLPGGVELLSASGDSQIRQWDLRTMSCVDIRSFHTDPVTCLRRRGSELISSSEDGSLKFWEQNVVQHSHVRDEIWGFDYNERFLVNGCERGTIEVRDACDGRLRYLLEGHVGPVGSMVVSDDCVISASEDSVIRIWDFDSLRAHDAQREGEGEEVEEALPACVVPVLPAGAPEPLAAPREPAPAPRAPSLPPVNLSDEAVHAMRSCSTGMIHSFLSTLGFSSHCPLEQQGLVSTAHAPAGATSAVAAQLPATALQQWVPSAGASNSGTRPRKR</sequence>
<evidence type="ECO:0000256" key="3">
    <source>
        <dbReference type="PROSITE-ProRule" id="PRU00221"/>
    </source>
</evidence>
<dbReference type="PROSITE" id="PS00678">
    <property type="entry name" value="WD_REPEATS_1"/>
    <property type="match status" value="3"/>
</dbReference>
<feature type="repeat" description="WD" evidence="3">
    <location>
        <begin position="173"/>
        <end position="215"/>
    </location>
</feature>
<dbReference type="InterPro" id="IPR001680">
    <property type="entry name" value="WD40_rpt"/>
</dbReference>
<evidence type="ECO:0000313" key="6">
    <source>
        <dbReference type="Proteomes" id="UP000751190"/>
    </source>
</evidence>
<feature type="repeat" description="WD" evidence="3">
    <location>
        <begin position="133"/>
        <end position="172"/>
    </location>
</feature>
<organism evidence="5 6">
    <name type="scientific">Diacronema lutheri</name>
    <name type="common">Unicellular marine alga</name>
    <name type="synonym">Monochrysis lutheri</name>
    <dbReference type="NCBI Taxonomy" id="2081491"/>
    <lineage>
        <taxon>Eukaryota</taxon>
        <taxon>Haptista</taxon>
        <taxon>Haptophyta</taxon>
        <taxon>Pavlovophyceae</taxon>
        <taxon>Pavlovales</taxon>
        <taxon>Pavlovaceae</taxon>
        <taxon>Diacronema</taxon>
    </lineage>
</organism>
<keyword evidence="6" id="KW-1185">Reference proteome</keyword>
<dbReference type="PANTHER" id="PTHR44019:SF8">
    <property type="entry name" value="POC1 CENTRIOLAR PROTEIN HOMOLOG"/>
    <property type="match status" value="1"/>
</dbReference>
<dbReference type="InterPro" id="IPR050505">
    <property type="entry name" value="WDR55/POC1"/>
</dbReference>
<dbReference type="PROSITE" id="PS50082">
    <property type="entry name" value="WD_REPEATS_2"/>
    <property type="match status" value="4"/>
</dbReference>
<accession>A0A8J5X8Q5</accession>
<feature type="repeat" description="WD" evidence="3">
    <location>
        <begin position="274"/>
        <end position="315"/>
    </location>
</feature>
<dbReference type="EMBL" id="JAGTXO010000041">
    <property type="protein sequence ID" value="KAG8459344.1"/>
    <property type="molecule type" value="Genomic_DNA"/>
</dbReference>
<dbReference type="Pfam" id="PF00400">
    <property type="entry name" value="WD40"/>
    <property type="match status" value="5"/>
</dbReference>
<dbReference type="AlphaFoldDB" id="A0A8J5X8Q5"/>
<feature type="repeat" description="WD" evidence="3">
    <location>
        <begin position="392"/>
        <end position="431"/>
    </location>
</feature>
<gene>
    <name evidence="5" type="ORF">KFE25_012980</name>
</gene>
<dbReference type="OrthoDB" id="19711at2759"/>